<dbReference type="EMBL" id="ML736937">
    <property type="protein sequence ID" value="KAE8396990.1"/>
    <property type="molecule type" value="Genomic_DNA"/>
</dbReference>
<keyword evidence="1" id="KW-0812">Transmembrane</keyword>
<evidence type="ECO:0000313" key="2">
    <source>
        <dbReference type="EMBL" id="KAE8396990.1"/>
    </source>
</evidence>
<keyword evidence="1" id="KW-0472">Membrane</keyword>
<evidence type="ECO:0000256" key="1">
    <source>
        <dbReference type="SAM" id="Phobius"/>
    </source>
</evidence>
<name>A0A5N7CRX7_9EURO</name>
<feature type="transmembrane region" description="Helical" evidence="1">
    <location>
        <begin position="12"/>
        <end position="33"/>
    </location>
</feature>
<protein>
    <submittedName>
        <fullName evidence="2">Uncharacterized protein</fullName>
    </submittedName>
</protein>
<proteinExistence type="predicted"/>
<gene>
    <name evidence="2" type="ORF">BDV37DRAFT_266931</name>
</gene>
<dbReference type="GeneID" id="43668659"/>
<evidence type="ECO:0000313" key="3">
    <source>
        <dbReference type="Proteomes" id="UP000325579"/>
    </source>
</evidence>
<dbReference type="AlphaFoldDB" id="A0A5N7CRX7"/>
<keyword evidence="3" id="KW-1185">Reference proteome</keyword>
<reference evidence="2 3" key="1">
    <citation type="submission" date="2019-04" db="EMBL/GenBank/DDBJ databases">
        <authorList>
            <consortium name="DOE Joint Genome Institute"/>
            <person name="Mondo S."/>
            <person name="Kjaerbolling I."/>
            <person name="Vesth T."/>
            <person name="Frisvad J.C."/>
            <person name="Nybo J.L."/>
            <person name="Theobald S."/>
            <person name="Kildgaard S."/>
            <person name="Isbrandt T."/>
            <person name="Kuo A."/>
            <person name="Sato A."/>
            <person name="Lyhne E.K."/>
            <person name="Kogle M.E."/>
            <person name="Wiebenga A."/>
            <person name="Kun R.S."/>
            <person name="Lubbers R.J."/>
            <person name="Makela M.R."/>
            <person name="Barry K."/>
            <person name="Chovatia M."/>
            <person name="Clum A."/>
            <person name="Daum C."/>
            <person name="Haridas S."/>
            <person name="He G."/>
            <person name="LaButti K."/>
            <person name="Lipzen A."/>
            <person name="Riley R."/>
            <person name="Salamov A."/>
            <person name="Simmons B.A."/>
            <person name="Magnuson J.K."/>
            <person name="Henrissat B."/>
            <person name="Mortensen U.H."/>
            <person name="Larsen T.O."/>
            <person name="Devries R.P."/>
            <person name="Grigoriev I.V."/>
            <person name="Machida M."/>
            <person name="Baker S.E."/>
            <person name="Andersen M.R."/>
            <person name="Cantor M.N."/>
            <person name="Hua S.X."/>
        </authorList>
    </citation>
    <scope>NUCLEOTIDE SEQUENCE [LARGE SCALE GENOMIC DNA]</scope>
    <source>
        <strain evidence="2 3">CBS 119388</strain>
    </source>
</reference>
<sequence length="73" mass="8262">MVHLIKDLWVTFITFSPSLHTILYTLSPVLLLLPSEYPKRAASTDPQWLQGVAAPASHPSAWMLNLFFFFCAL</sequence>
<dbReference type="RefSeq" id="XP_031934309.1">
    <property type="nucleotide sequence ID" value="XM_032083968.1"/>
</dbReference>
<dbReference type="Proteomes" id="UP000325579">
    <property type="component" value="Unassembled WGS sequence"/>
</dbReference>
<keyword evidence="1" id="KW-1133">Transmembrane helix</keyword>
<accession>A0A5N7CRX7</accession>
<organism evidence="2 3">
    <name type="scientific">Aspergillus pseudonomiae</name>
    <dbReference type="NCBI Taxonomy" id="1506151"/>
    <lineage>
        <taxon>Eukaryota</taxon>
        <taxon>Fungi</taxon>
        <taxon>Dikarya</taxon>
        <taxon>Ascomycota</taxon>
        <taxon>Pezizomycotina</taxon>
        <taxon>Eurotiomycetes</taxon>
        <taxon>Eurotiomycetidae</taxon>
        <taxon>Eurotiales</taxon>
        <taxon>Aspergillaceae</taxon>
        <taxon>Aspergillus</taxon>
        <taxon>Aspergillus subgen. Circumdati</taxon>
    </lineage>
</organism>